<evidence type="ECO:0000256" key="1">
    <source>
        <dbReference type="ARBA" id="ARBA00006529"/>
    </source>
</evidence>
<evidence type="ECO:0000259" key="7">
    <source>
        <dbReference type="PROSITE" id="PS50011"/>
    </source>
</evidence>
<evidence type="ECO:0000256" key="4">
    <source>
        <dbReference type="ARBA" id="ARBA00022777"/>
    </source>
</evidence>
<protein>
    <recommendedName>
        <fullName evidence="7">Protein kinase domain-containing protein</fullName>
    </recommendedName>
</protein>
<dbReference type="GO" id="GO:0004709">
    <property type="term" value="F:MAP kinase kinase kinase activity"/>
    <property type="evidence" value="ECO:0007669"/>
    <property type="project" value="TreeGrafter"/>
</dbReference>
<name>A0A8S9P4E9_BRACR</name>
<keyword evidence="2" id="KW-0808">Transferase</keyword>
<dbReference type="EMBL" id="QGKX02001521">
    <property type="protein sequence ID" value="KAF3510060.1"/>
    <property type="molecule type" value="Genomic_DNA"/>
</dbReference>
<dbReference type="PANTHER" id="PTHR48016:SF8">
    <property type="entry name" value="MITOGEN-ACTIVATED PROTEIN KINASE KINASE KINASE 3"/>
    <property type="match status" value="1"/>
</dbReference>
<dbReference type="InterPro" id="IPR000719">
    <property type="entry name" value="Prot_kinase_dom"/>
</dbReference>
<dbReference type="SUPFAM" id="SSF56112">
    <property type="entry name" value="Protein kinase-like (PK-like)"/>
    <property type="match status" value="2"/>
</dbReference>
<dbReference type="PROSITE" id="PS50011">
    <property type="entry name" value="PROTEIN_KINASE_DOM"/>
    <property type="match status" value="1"/>
</dbReference>
<gene>
    <name evidence="8" type="ORF">F2Q69_00004387</name>
</gene>
<evidence type="ECO:0000256" key="5">
    <source>
        <dbReference type="ARBA" id="ARBA00022840"/>
    </source>
</evidence>
<dbReference type="Pfam" id="PF00069">
    <property type="entry name" value="Pkinase"/>
    <property type="match status" value="1"/>
</dbReference>
<evidence type="ECO:0000313" key="9">
    <source>
        <dbReference type="Proteomes" id="UP000712600"/>
    </source>
</evidence>
<evidence type="ECO:0000313" key="8">
    <source>
        <dbReference type="EMBL" id="KAF3510060.1"/>
    </source>
</evidence>
<dbReference type="Gene3D" id="1.10.510.10">
    <property type="entry name" value="Transferase(Phosphotransferase) domain 1"/>
    <property type="match status" value="2"/>
</dbReference>
<evidence type="ECO:0000256" key="2">
    <source>
        <dbReference type="ARBA" id="ARBA00022679"/>
    </source>
</evidence>
<dbReference type="AlphaFoldDB" id="A0A8S9P4E9"/>
<organism evidence="8 9">
    <name type="scientific">Brassica cretica</name>
    <name type="common">Mustard</name>
    <dbReference type="NCBI Taxonomy" id="69181"/>
    <lineage>
        <taxon>Eukaryota</taxon>
        <taxon>Viridiplantae</taxon>
        <taxon>Streptophyta</taxon>
        <taxon>Embryophyta</taxon>
        <taxon>Tracheophyta</taxon>
        <taxon>Spermatophyta</taxon>
        <taxon>Magnoliopsida</taxon>
        <taxon>eudicotyledons</taxon>
        <taxon>Gunneridae</taxon>
        <taxon>Pentapetalae</taxon>
        <taxon>rosids</taxon>
        <taxon>malvids</taxon>
        <taxon>Brassicales</taxon>
        <taxon>Brassicaceae</taxon>
        <taxon>Brassiceae</taxon>
        <taxon>Brassica</taxon>
    </lineage>
</organism>
<feature type="compositionally biased region" description="Polar residues" evidence="6">
    <location>
        <begin position="243"/>
        <end position="264"/>
    </location>
</feature>
<dbReference type="GO" id="GO:0005737">
    <property type="term" value="C:cytoplasm"/>
    <property type="evidence" value="ECO:0007669"/>
    <property type="project" value="TreeGrafter"/>
</dbReference>
<keyword evidence="4" id="KW-0418">Kinase</keyword>
<keyword evidence="3" id="KW-0547">Nucleotide-binding</keyword>
<dbReference type="InterPro" id="IPR011009">
    <property type="entry name" value="Kinase-like_dom_sf"/>
</dbReference>
<feature type="region of interest" description="Disordered" evidence="6">
    <location>
        <begin position="205"/>
        <end position="226"/>
    </location>
</feature>
<dbReference type="PANTHER" id="PTHR48016">
    <property type="entry name" value="MAP KINASE KINASE KINASE SSK2-RELATED-RELATED"/>
    <property type="match status" value="1"/>
</dbReference>
<comment type="similarity">
    <text evidence="1">Belongs to the protein kinase superfamily. STE Ser/Thr protein kinase family. MAP kinase kinase kinase subfamily.</text>
</comment>
<dbReference type="InterPro" id="IPR050538">
    <property type="entry name" value="MAP_kinase_kinase_kinase"/>
</dbReference>
<dbReference type="Proteomes" id="UP000712600">
    <property type="component" value="Unassembled WGS sequence"/>
</dbReference>
<reference evidence="8" key="1">
    <citation type="submission" date="2019-12" db="EMBL/GenBank/DDBJ databases">
        <title>Genome sequencing and annotation of Brassica cretica.</title>
        <authorList>
            <person name="Studholme D.J."/>
            <person name="Sarris P."/>
        </authorList>
    </citation>
    <scope>NUCLEOTIDE SEQUENCE</scope>
    <source>
        <strain evidence="8">PFS-109/04</strain>
        <tissue evidence="8">Leaf</tissue>
    </source>
</reference>
<sequence>MLASSFCNSQQVTAYSTMLSFTGSPYWMAPEVAAIFKIGNSKEMPEIPDHLSNDAKNFIRLCLQRNPTVRPTAAQLLEHPFLRVHSPRVANTSMHKDVPPRPYDGSSSMVVMHKNGYTLAVDVWSVGCTILEMATAKPPWSQFEGVAAIFKIGNSKDMPEIPDHLSNDAKNFIRLSATESNSTPYSCQLLEHPFLRVHSPRVANTSMQKDVPPRPYDGSSSMNDDIAMAGGRKRLRNLASRNSYGSTFLRQPDPSASTSGTSSDFFDEINLNA</sequence>
<keyword evidence="5" id="KW-0067">ATP-binding</keyword>
<feature type="region of interest" description="Disordered" evidence="6">
    <location>
        <begin position="243"/>
        <end position="266"/>
    </location>
</feature>
<evidence type="ECO:0000256" key="6">
    <source>
        <dbReference type="SAM" id="MobiDB-lite"/>
    </source>
</evidence>
<proteinExistence type="inferred from homology"/>
<dbReference type="GO" id="GO:0005524">
    <property type="term" value="F:ATP binding"/>
    <property type="evidence" value="ECO:0007669"/>
    <property type="project" value="UniProtKB-KW"/>
</dbReference>
<feature type="domain" description="Protein kinase" evidence="7">
    <location>
        <begin position="1"/>
        <end position="195"/>
    </location>
</feature>
<comment type="caution">
    <text evidence="8">The sequence shown here is derived from an EMBL/GenBank/DDBJ whole genome shotgun (WGS) entry which is preliminary data.</text>
</comment>
<accession>A0A8S9P4E9</accession>
<evidence type="ECO:0000256" key="3">
    <source>
        <dbReference type="ARBA" id="ARBA00022741"/>
    </source>
</evidence>